<comment type="caution">
    <text evidence="1">The sequence shown here is derived from an EMBL/GenBank/DDBJ whole genome shotgun (WGS) entry which is preliminary data.</text>
</comment>
<organism evidence="1 2">
    <name type="scientific">Pseudoduganella umbonata</name>
    <dbReference type="NCBI Taxonomy" id="864828"/>
    <lineage>
        <taxon>Bacteria</taxon>
        <taxon>Pseudomonadati</taxon>
        <taxon>Pseudomonadota</taxon>
        <taxon>Betaproteobacteria</taxon>
        <taxon>Burkholderiales</taxon>
        <taxon>Oxalobacteraceae</taxon>
        <taxon>Telluria group</taxon>
        <taxon>Pseudoduganella</taxon>
    </lineage>
</organism>
<proteinExistence type="predicted"/>
<dbReference type="EMBL" id="JACHXS010000009">
    <property type="protein sequence ID" value="MBB3223541.1"/>
    <property type="molecule type" value="Genomic_DNA"/>
</dbReference>
<gene>
    <name evidence="1" type="ORF">FHS02_004387</name>
</gene>
<evidence type="ECO:0000313" key="2">
    <source>
        <dbReference type="Proteomes" id="UP000584325"/>
    </source>
</evidence>
<dbReference type="Proteomes" id="UP000584325">
    <property type="component" value="Unassembled WGS sequence"/>
</dbReference>
<reference evidence="1 2" key="1">
    <citation type="submission" date="2020-08" db="EMBL/GenBank/DDBJ databases">
        <title>Genomic Encyclopedia of Type Strains, Phase III (KMG-III): the genomes of soil and plant-associated and newly described type strains.</title>
        <authorList>
            <person name="Whitman W."/>
        </authorList>
    </citation>
    <scope>NUCLEOTIDE SEQUENCE [LARGE SCALE GENOMIC DNA]</scope>
    <source>
        <strain evidence="1 2">CECT 7753</strain>
    </source>
</reference>
<name>A0A7W5HDU5_9BURK</name>
<dbReference type="AlphaFoldDB" id="A0A7W5HDU5"/>
<protein>
    <submittedName>
        <fullName evidence="1">Uncharacterized protein</fullName>
    </submittedName>
</protein>
<sequence length="98" mass="11759">MDRKRNGNVKPEGTAVSRSDKIKLLRKKFDAKVYQFAHIPYIPFISYGKYQMTEDHYPRFTVNKIFTFYLPYAYIDLDLWLPSEFTRTTFYLTAMNPK</sequence>
<evidence type="ECO:0000313" key="1">
    <source>
        <dbReference type="EMBL" id="MBB3223541.1"/>
    </source>
</evidence>
<accession>A0A7W5HDU5</accession>